<accession>A0A454JJX6</accession>
<dbReference type="EMBL" id="RFAR01000024">
    <property type="protein sequence ID" value="RMC99549.1"/>
    <property type="molecule type" value="Genomic_DNA"/>
</dbReference>
<organism evidence="1 2">
    <name type="scientific">Aquitalea palustris</name>
    <dbReference type="NCBI Taxonomy" id="2480983"/>
    <lineage>
        <taxon>Bacteria</taxon>
        <taxon>Pseudomonadati</taxon>
        <taxon>Pseudomonadota</taxon>
        <taxon>Betaproteobacteria</taxon>
        <taxon>Neisseriales</taxon>
        <taxon>Chromobacteriaceae</taxon>
        <taxon>Aquitalea</taxon>
    </lineage>
</organism>
<sequence length="123" mass="12814">MSSVVGRIIAAFQSVAADIKSLRQIAPTCLVNFNGSGSTPTIRWGYNVASITKVSTGRYRVNFTTQMANINYVVAGSPTSAGLTDANGIVRARGGGMTVDYVEIVTGPGGVTSLSDYDTISVM</sequence>
<reference evidence="1 2" key="1">
    <citation type="submission" date="2018-10" db="EMBL/GenBank/DDBJ databases">
        <title>Draft genome sequence of Aquitalea MWU14-2217 isolated from a wild cranberry bog in Provincetown, Massachusetts.</title>
        <authorList>
            <person name="Ebadzadsahrai G."/>
            <person name="Soby S."/>
        </authorList>
    </citation>
    <scope>NUCLEOTIDE SEQUENCE [LARGE SCALE GENOMIC DNA]</scope>
    <source>
        <strain evidence="1 2">MWU14-2217</strain>
    </source>
</reference>
<comment type="caution">
    <text evidence="1">The sequence shown here is derived from an EMBL/GenBank/DDBJ whole genome shotgun (WGS) entry which is preliminary data.</text>
</comment>
<protein>
    <submittedName>
        <fullName evidence="1">Uncharacterized protein</fullName>
    </submittedName>
</protein>
<feature type="non-terminal residue" evidence="1">
    <location>
        <position position="123"/>
    </location>
</feature>
<dbReference type="RefSeq" id="WP_199734405.1">
    <property type="nucleotide sequence ID" value="NZ_RFAR01000024.1"/>
</dbReference>
<dbReference type="AlphaFoldDB" id="A0A454JJX6"/>
<proteinExistence type="predicted"/>
<keyword evidence="2" id="KW-1185">Reference proteome</keyword>
<name>A0A454JJX6_9NEIS</name>
<evidence type="ECO:0000313" key="2">
    <source>
        <dbReference type="Proteomes" id="UP000274139"/>
    </source>
</evidence>
<evidence type="ECO:0000313" key="1">
    <source>
        <dbReference type="EMBL" id="RMC99549.1"/>
    </source>
</evidence>
<gene>
    <name evidence="1" type="ORF">EAY64_07185</name>
</gene>
<dbReference type="Proteomes" id="UP000274139">
    <property type="component" value="Unassembled WGS sequence"/>
</dbReference>